<evidence type="ECO:0000256" key="2">
    <source>
        <dbReference type="ARBA" id="ARBA00001935"/>
    </source>
</evidence>
<comment type="catalytic activity">
    <reaction evidence="1">
        <text>4 hydroquinone + O2 = 4 benzosemiquinone + 2 H2O</text>
        <dbReference type="Rhea" id="RHEA:11276"/>
        <dbReference type="ChEBI" id="CHEBI:15377"/>
        <dbReference type="ChEBI" id="CHEBI:15379"/>
        <dbReference type="ChEBI" id="CHEBI:17594"/>
        <dbReference type="ChEBI" id="CHEBI:17977"/>
        <dbReference type="EC" id="1.10.3.2"/>
    </reaction>
</comment>
<comment type="subcellular location">
    <subcellularLocation>
        <location evidence="3">Secreted</location>
        <location evidence="3">Extracellular space</location>
        <location evidence="3">Apoplast</location>
    </subcellularLocation>
</comment>
<evidence type="ECO:0000259" key="15">
    <source>
        <dbReference type="Pfam" id="PF00394"/>
    </source>
</evidence>
<dbReference type="AlphaFoldDB" id="A0AAW1VUE7"/>
<dbReference type="EMBL" id="JBEDUW010000007">
    <property type="protein sequence ID" value="KAK9911672.1"/>
    <property type="molecule type" value="Genomic_DNA"/>
</dbReference>
<feature type="domain" description="Plastocyanin-like" evidence="15">
    <location>
        <begin position="165"/>
        <end position="318"/>
    </location>
</feature>
<keyword evidence="19" id="KW-1185">Reference proteome</keyword>
<evidence type="ECO:0000256" key="10">
    <source>
        <dbReference type="ARBA" id="ARBA00023002"/>
    </source>
</evidence>
<sequence>MKIQFINCPTMTEILIFLLMVELFFCSVQGEMHFYDFVVRESNFTKLCETKSMLVVNDHFPGPEIRVHRGDKFFVNVQNQGSYGLTIHWHGIMQPRNPWSDGPEYITQCPIQPGTNFTYEVILSKEEGTVWWHAHSDWTRASVHGAIVILPAVGTTFPFPEPDEDEVIVIASWYKGDLQARVDEAMEYDENLPHSDAYTINGQPGDLCPCSKETTYRRKVDYGKTYLVRIVNANIDADIFFAIAQHNLTVVGLDGAYIKPIDTTYIVISPGQTMDVLLKANQVLGHYYMAGRHFSSENVEVVDFDHANLTAILEYNGNYTYPTSPVFPSTLPIDITSRMFITTSMNSLYCEDPSSSDCETKQIAASVNNISWVNPSTDILQSYYRNISGALTVQGRKVKVLDYNESVEIVFQGTNVIGGSVNHPMHLHGYSFYDFTANNPGVWFWHCHMDRHLTWGMEAAFVVKEWGELLRLSIGKKMEYT</sequence>
<dbReference type="InterPro" id="IPR002355">
    <property type="entry name" value="Cu_oxidase_Cu_BS"/>
</dbReference>
<dbReference type="PROSITE" id="PS00079">
    <property type="entry name" value="MULTICOPPER_OXIDASE1"/>
    <property type="match status" value="1"/>
</dbReference>
<feature type="domain" description="Plastocyanin-like" evidence="16">
    <location>
        <begin position="434"/>
        <end position="464"/>
    </location>
</feature>
<dbReference type="Proteomes" id="UP001457282">
    <property type="component" value="Unassembled WGS sequence"/>
</dbReference>
<comment type="similarity">
    <text evidence="4">Belongs to the multicopper oxidase family.</text>
</comment>
<dbReference type="PANTHER" id="PTHR11709:SF261">
    <property type="entry name" value="LACCASE"/>
    <property type="match status" value="1"/>
</dbReference>
<dbReference type="InterPro" id="IPR008972">
    <property type="entry name" value="Cupredoxin"/>
</dbReference>
<evidence type="ECO:0000256" key="14">
    <source>
        <dbReference type="SAM" id="SignalP"/>
    </source>
</evidence>
<dbReference type="EC" id="1.10.3.2" evidence="5"/>
<evidence type="ECO:0000256" key="8">
    <source>
        <dbReference type="ARBA" id="ARBA00022723"/>
    </source>
</evidence>
<evidence type="ECO:0000313" key="19">
    <source>
        <dbReference type="Proteomes" id="UP001457282"/>
    </source>
</evidence>
<keyword evidence="9" id="KW-0677">Repeat</keyword>
<keyword evidence="12" id="KW-0325">Glycoprotein</keyword>
<comment type="cofactor">
    <cofactor evidence="2">
        <name>Cu cation</name>
        <dbReference type="ChEBI" id="CHEBI:23378"/>
    </cofactor>
</comment>
<evidence type="ECO:0000259" key="16">
    <source>
        <dbReference type="Pfam" id="PF07731"/>
    </source>
</evidence>
<evidence type="ECO:0000259" key="17">
    <source>
        <dbReference type="Pfam" id="PF07732"/>
    </source>
</evidence>
<dbReference type="InterPro" id="IPR045087">
    <property type="entry name" value="Cu-oxidase_fam"/>
</dbReference>
<protein>
    <recommendedName>
        <fullName evidence="5">laccase</fullName>
        <ecNumber evidence="5">1.10.3.2</ecNumber>
    </recommendedName>
</protein>
<reference evidence="18 19" key="1">
    <citation type="journal article" date="2023" name="G3 (Bethesda)">
        <title>A chromosome-length genome assembly and annotation of blackberry (Rubus argutus, cv. 'Hillquist').</title>
        <authorList>
            <person name="Bruna T."/>
            <person name="Aryal R."/>
            <person name="Dudchenko O."/>
            <person name="Sargent D.J."/>
            <person name="Mead D."/>
            <person name="Buti M."/>
            <person name="Cavallini A."/>
            <person name="Hytonen T."/>
            <person name="Andres J."/>
            <person name="Pham M."/>
            <person name="Weisz D."/>
            <person name="Mascagni F."/>
            <person name="Usai G."/>
            <person name="Natali L."/>
            <person name="Bassil N."/>
            <person name="Fernandez G.E."/>
            <person name="Lomsadze A."/>
            <person name="Armour M."/>
            <person name="Olukolu B."/>
            <person name="Poorten T."/>
            <person name="Britton C."/>
            <person name="Davik J."/>
            <person name="Ashrafi H."/>
            <person name="Aiden E.L."/>
            <person name="Borodovsky M."/>
            <person name="Worthington M."/>
        </authorList>
    </citation>
    <scope>NUCLEOTIDE SEQUENCE [LARGE SCALE GENOMIC DNA]</scope>
    <source>
        <strain evidence="18">PI 553951</strain>
    </source>
</reference>
<dbReference type="InterPro" id="IPR033138">
    <property type="entry name" value="Cu_oxidase_CS"/>
</dbReference>
<evidence type="ECO:0000256" key="13">
    <source>
        <dbReference type="ARBA" id="ARBA00023185"/>
    </source>
</evidence>
<keyword evidence="7" id="KW-0964">Secreted</keyword>
<keyword evidence="14" id="KW-0732">Signal</keyword>
<gene>
    <name evidence="18" type="ORF">M0R45_035568</name>
</gene>
<keyword evidence="6" id="KW-0052">Apoplast</keyword>
<dbReference type="GO" id="GO:0046274">
    <property type="term" value="P:lignin catabolic process"/>
    <property type="evidence" value="ECO:0007669"/>
    <property type="project" value="UniProtKB-KW"/>
</dbReference>
<dbReference type="CDD" id="cd13875">
    <property type="entry name" value="CuRO_2_LCC_plant"/>
    <property type="match status" value="1"/>
</dbReference>
<proteinExistence type="inferred from homology"/>
<name>A0AAW1VUE7_RUBAR</name>
<keyword evidence="11" id="KW-0186">Copper</keyword>
<dbReference type="Gene3D" id="2.60.40.420">
    <property type="entry name" value="Cupredoxins - blue copper proteins"/>
    <property type="match status" value="4"/>
</dbReference>
<dbReference type="CDD" id="cd13849">
    <property type="entry name" value="CuRO_1_LCC_plant"/>
    <property type="match status" value="1"/>
</dbReference>
<dbReference type="Pfam" id="PF07731">
    <property type="entry name" value="Cu-oxidase_2"/>
    <property type="match status" value="2"/>
</dbReference>
<dbReference type="PROSITE" id="PS00080">
    <property type="entry name" value="MULTICOPPER_OXIDASE2"/>
    <property type="match status" value="1"/>
</dbReference>
<feature type="chain" id="PRO_5043743970" description="laccase" evidence="14">
    <location>
        <begin position="31"/>
        <end position="481"/>
    </location>
</feature>
<keyword evidence="10" id="KW-0560">Oxidoreductase</keyword>
<evidence type="ECO:0000256" key="12">
    <source>
        <dbReference type="ARBA" id="ARBA00023180"/>
    </source>
</evidence>
<dbReference type="InterPro" id="IPR034285">
    <property type="entry name" value="CuRO_2_LCC"/>
</dbReference>
<evidence type="ECO:0000256" key="3">
    <source>
        <dbReference type="ARBA" id="ARBA00004271"/>
    </source>
</evidence>
<evidence type="ECO:0000256" key="1">
    <source>
        <dbReference type="ARBA" id="ARBA00000349"/>
    </source>
</evidence>
<accession>A0AAW1VUE7</accession>
<evidence type="ECO:0000256" key="6">
    <source>
        <dbReference type="ARBA" id="ARBA00022523"/>
    </source>
</evidence>
<dbReference type="GO" id="GO:0052716">
    <property type="term" value="F:hydroquinone:oxygen oxidoreductase activity"/>
    <property type="evidence" value="ECO:0007669"/>
    <property type="project" value="UniProtKB-EC"/>
</dbReference>
<evidence type="ECO:0000256" key="4">
    <source>
        <dbReference type="ARBA" id="ARBA00010609"/>
    </source>
</evidence>
<dbReference type="Pfam" id="PF07732">
    <property type="entry name" value="Cu-oxidase_3"/>
    <property type="match status" value="1"/>
</dbReference>
<dbReference type="InterPro" id="IPR011707">
    <property type="entry name" value="Cu-oxidase-like_N"/>
</dbReference>
<feature type="domain" description="Plastocyanin-like" evidence="16">
    <location>
        <begin position="388"/>
        <end position="433"/>
    </location>
</feature>
<dbReference type="PANTHER" id="PTHR11709">
    <property type="entry name" value="MULTI-COPPER OXIDASE"/>
    <property type="match status" value="1"/>
</dbReference>
<keyword evidence="8" id="KW-0479">Metal-binding</keyword>
<evidence type="ECO:0000256" key="11">
    <source>
        <dbReference type="ARBA" id="ARBA00023008"/>
    </source>
</evidence>
<evidence type="ECO:0000256" key="5">
    <source>
        <dbReference type="ARBA" id="ARBA00012297"/>
    </source>
</evidence>
<dbReference type="Pfam" id="PF00394">
    <property type="entry name" value="Cu-oxidase"/>
    <property type="match status" value="1"/>
</dbReference>
<comment type="caution">
    <text evidence="18">The sequence shown here is derived from an EMBL/GenBank/DDBJ whole genome shotgun (WGS) entry which is preliminary data.</text>
</comment>
<evidence type="ECO:0000256" key="9">
    <source>
        <dbReference type="ARBA" id="ARBA00022737"/>
    </source>
</evidence>
<feature type="signal peptide" evidence="14">
    <location>
        <begin position="1"/>
        <end position="30"/>
    </location>
</feature>
<evidence type="ECO:0000313" key="18">
    <source>
        <dbReference type="EMBL" id="KAK9911672.1"/>
    </source>
</evidence>
<organism evidence="18 19">
    <name type="scientific">Rubus argutus</name>
    <name type="common">Southern blackberry</name>
    <dbReference type="NCBI Taxonomy" id="59490"/>
    <lineage>
        <taxon>Eukaryota</taxon>
        <taxon>Viridiplantae</taxon>
        <taxon>Streptophyta</taxon>
        <taxon>Embryophyta</taxon>
        <taxon>Tracheophyta</taxon>
        <taxon>Spermatophyta</taxon>
        <taxon>Magnoliopsida</taxon>
        <taxon>eudicotyledons</taxon>
        <taxon>Gunneridae</taxon>
        <taxon>Pentapetalae</taxon>
        <taxon>rosids</taxon>
        <taxon>fabids</taxon>
        <taxon>Rosales</taxon>
        <taxon>Rosaceae</taxon>
        <taxon>Rosoideae</taxon>
        <taxon>Rosoideae incertae sedis</taxon>
        <taxon>Rubus</taxon>
    </lineage>
</organism>
<dbReference type="SUPFAM" id="SSF49503">
    <property type="entry name" value="Cupredoxins"/>
    <property type="match status" value="3"/>
</dbReference>
<keyword evidence="13" id="KW-0439">Lignin degradation</keyword>
<dbReference type="GO" id="GO:0048046">
    <property type="term" value="C:apoplast"/>
    <property type="evidence" value="ECO:0007669"/>
    <property type="project" value="UniProtKB-SubCell"/>
</dbReference>
<evidence type="ECO:0000256" key="7">
    <source>
        <dbReference type="ARBA" id="ARBA00022525"/>
    </source>
</evidence>
<dbReference type="InterPro" id="IPR001117">
    <property type="entry name" value="Cu-oxidase_2nd"/>
</dbReference>
<dbReference type="InterPro" id="IPR034288">
    <property type="entry name" value="CuRO_1_LCC"/>
</dbReference>
<dbReference type="GO" id="GO:0005507">
    <property type="term" value="F:copper ion binding"/>
    <property type="evidence" value="ECO:0007669"/>
    <property type="project" value="InterPro"/>
</dbReference>
<dbReference type="InterPro" id="IPR011706">
    <property type="entry name" value="Cu-oxidase_C"/>
</dbReference>
<feature type="domain" description="Plastocyanin-like" evidence="17">
    <location>
        <begin position="39"/>
        <end position="151"/>
    </location>
</feature>